<dbReference type="OrthoDB" id="8144963at2"/>
<dbReference type="PROSITE" id="PS51257">
    <property type="entry name" value="PROKAR_LIPOPROTEIN"/>
    <property type="match status" value="1"/>
</dbReference>
<dbReference type="GO" id="GO:0015833">
    <property type="term" value="P:peptide transport"/>
    <property type="evidence" value="ECO:0007669"/>
    <property type="project" value="TreeGrafter"/>
</dbReference>
<evidence type="ECO:0000256" key="2">
    <source>
        <dbReference type="ARBA" id="ARBA00022448"/>
    </source>
</evidence>
<dbReference type="InterPro" id="IPR039424">
    <property type="entry name" value="SBP_5"/>
</dbReference>
<evidence type="ECO:0000256" key="3">
    <source>
        <dbReference type="ARBA" id="ARBA00022729"/>
    </source>
</evidence>
<dbReference type="Gene3D" id="3.40.190.10">
    <property type="entry name" value="Periplasmic binding protein-like II"/>
    <property type="match status" value="1"/>
</dbReference>
<keyword evidence="3 4" id="KW-0732">Signal</keyword>
<name>A0A398CTQ3_9BACT</name>
<dbReference type="SUPFAM" id="SSF53850">
    <property type="entry name" value="Periplasmic binding protein-like II"/>
    <property type="match status" value="1"/>
</dbReference>
<evidence type="ECO:0000256" key="4">
    <source>
        <dbReference type="SAM" id="SignalP"/>
    </source>
</evidence>
<dbReference type="Proteomes" id="UP000266328">
    <property type="component" value="Unassembled WGS sequence"/>
</dbReference>
<evidence type="ECO:0000259" key="5">
    <source>
        <dbReference type="Pfam" id="PF00496"/>
    </source>
</evidence>
<sequence length="529" mass="58996">MKKTLVCALVLVLGVSLLAGCKPVAKQPVTFVFAKGDAVELDPADVTDGESVTVMNNIFEGLVRYKSGSTEVEPCLATSWDTSTDGLVWTFHLRQNVKFQDGTPFNADAVVFSYERQRDPNHPFHQYGKWEYWGWCFSEIAKTEKVDDSTVKITLSQPFAPFLSTMAMFTMDVVSPTNCNQWKDQWFAHPVGTGPFSFVEWVKGDHVTLEKNPNYWGTEPTIDKLIFRVIDDPSSRYLALQKGEVQGMEFPNPTDLPKITQDSNLTVLSQPGLNVGYLAMNMGADTPGFQKPFADVRVRQAINYAINKKDIVDQLYKGTATPAVNPIPPTLWGYNDTVQDYSYDPAKAKELLKAAGYPNGFKTNLWAMPVSRPYMFDPKAIATAIQADLKQVGIDAEIVTYDWGTYLTKTEAGEQAMCLLGWTADYADPDDFLYVLLDSDAAKVGSAGNVAFYRNPTVHALNKEAQMTTDLNKRIDLYKQVQQIVHDDAPWVPLAYATQTLVFAKNVKGFVLYPTGDYHFDTVSLDTSN</sequence>
<evidence type="ECO:0000313" key="6">
    <source>
        <dbReference type="EMBL" id="RIE06776.1"/>
    </source>
</evidence>
<keyword evidence="7" id="KW-1185">Reference proteome</keyword>
<feature type="domain" description="Solute-binding protein family 5" evidence="5">
    <location>
        <begin position="71"/>
        <end position="440"/>
    </location>
</feature>
<feature type="chain" id="PRO_5017408365" evidence="4">
    <location>
        <begin position="20"/>
        <end position="529"/>
    </location>
</feature>
<reference evidence="6 7" key="1">
    <citation type="submission" date="2018-09" db="EMBL/GenBank/DDBJ databases">
        <title>Discovery and Ecogenomic Context for Candidatus Cryosericales, a Global Caldiserica Order Active in Thawing Permafrost.</title>
        <authorList>
            <person name="Martinez M.A."/>
            <person name="Woodcroft B.J."/>
            <person name="Ignacio Espinoza J.C."/>
            <person name="Zayed A."/>
            <person name="Singleton C.M."/>
            <person name="Boyd J."/>
            <person name="Li Y.-F."/>
            <person name="Purvine S."/>
            <person name="Maughan H."/>
            <person name="Hodgkins S.B."/>
            <person name="Anderson D."/>
            <person name="Sederholm M."/>
            <person name="Temperton B."/>
            <person name="Saleska S.R."/>
            <person name="Tyson G.W."/>
            <person name="Rich V.I."/>
        </authorList>
    </citation>
    <scope>NUCLEOTIDE SEQUENCE [LARGE SCALE GENOMIC DNA]</scope>
    <source>
        <strain evidence="6 7">SMC7</strain>
    </source>
</reference>
<dbReference type="GO" id="GO:0043190">
    <property type="term" value="C:ATP-binding cassette (ABC) transporter complex"/>
    <property type="evidence" value="ECO:0007669"/>
    <property type="project" value="InterPro"/>
</dbReference>
<keyword evidence="2" id="KW-0813">Transport</keyword>
<protein>
    <submittedName>
        <fullName evidence="6">ABC transporter substrate-binding protein</fullName>
    </submittedName>
</protein>
<feature type="signal peptide" evidence="4">
    <location>
        <begin position="1"/>
        <end position="19"/>
    </location>
</feature>
<dbReference type="Gene3D" id="3.90.76.10">
    <property type="entry name" value="Dipeptide-binding Protein, Domain 1"/>
    <property type="match status" value="1"/>
</dbReference>
<dbReference type="PIRSF" id="PIRSF002741">
    <property type="entry name" value="MppA"/>
    <property type="match status" value="1"/>
</dbReference>
<dbReference type="PANTHER" id="PTHR30290">
    <property type="entry name" value="PERIPLASMIC BINDING COMPONENT OF ABC TRANSPORTER"/>
    <property type="match status" value="1"/>
</dbReference>
<dbReference type="AlphaFoldDB" id="A0A398CTQ3"/>
<evidence type="ECO:0000256" key="1">
    <source>
        <dbReference type="ARBA" id="ARBA00005695"/>
    </source>
</evidence>
<dbReference type="Pfam" id="PF00496">
    <property type="entry name" value="SBP_bac_5"/>
    <property type="match status" value="1"/>
</dbReference>
<dbReference type="InterPro" id="IPR000914">
    <property type="entry name" value="SBP_5_dom"/>
</dbReference>
<proteinExistence type="inferred from homology"/>
<dbReference type="GO" id="GO:1904680">
    <property type="term" value="F:peptide transmembrane transporter activity"/>
    <property type="evidence" value="ECO:0007669"/>
    <property type="project" value="TreeGrafter"/>
</dbReference>
<dbReference type="RefSeq" id="WP_119088445.1">
    <property type="nucleotide sequence ID" value="NZ_QXIS01000004.1"/>
</dbReference>
<dbReference type="Gene3D" id="3.10.105.10">
    <property type="entry name" value="Dipeptide-binding Protein, Domain 3"/>
    <property type="match status" value="1"/>
</dbReference>
<accession>A0A398CTQ3</accession>
<dbReference type="GO" id="GO:0030288">
    <property type="term" value="C:outer membrane-bounded periplasmic space"/>
    <property type="evidence" value="ECO:0007669"/>
    <property type="project" value="UniProtKB-ARBA"/>
</dbReference>
<dbReference type="EMBL" id="QXIS01000004">
    <property type="protein sequence ID" value="RIE06776.1"/>
    <property type="molecule type" value="Genomic_DNA"/>
</dbReference>
<dbReference type="CDD" id="cd08493">
    <property type="entry name" value="PBP2_DppA_like"/>
    <property type="match status" value="1"/>
</dbReference>
<gene>
    <name evidence="6" type="ORF">SMC7_00580</name>
</gene>
<comment type="caution">
    <text evidence="6">The sequence shown here is derived from an EMBL/GenBank/DDBJ whole genome shotgun (WGS) entry which is preliminary data.</text>
</comment>
<dbReference type="PANTHER" id="PTHR30290:SF9">
    <property type="entry name" value="OLIGOPEPTIDE-BINDING PROTEIN APPA"/>
    <property type="match status" value="1"/>
</dbReference>
<comment type="similarity">
    <text evidence="1">Belongs to the bacterial solute-binding protein 5 family.</text>
</comment>
<evidence type="ECO:0000313" key="7">
    <source>
        <dbReference type="Proteomes" id="UP000266328"/>
    </source>
</evidence>
<dbReference type="InterPro" id="IPR030678">
    <property type="entry name" value="Peptide/Ni-bd"/>
</dbReference>
<organism evidence="6 7">
    <name type="scientific">Candidatus Cryosericum terrychapinii</name>
    <dbReference type="NCBI Taxonomy" id="2290919"/>
    <lineage>
        <taxon>Bacteria</taxon>
        <taxon>Pseudomonadati</taxon>
        <taxon>Caldisericota/Cryosericota group</taxon>
        <taxon>Candidatus Cryosericota</taxon>
        <taxon>Candidatus Cryosericia</taxon>
        <taxon>Candidatus Cryosericales</taxon>
        <taxon>Candidatus Cryosericaceae</taxon>
        <taxon>Candidatus Cryosericum</taxon>
    </lineage>
</organism>